<dbReference type="EMBL" id="GL996499">
    <property type="protein sequence ID" value="EGW35207.1"/>
    <property type="molecule type" value="Genomic_DNA"/>
</dbReference>
<dbReference type="InParanoid" id="G3AG68"/>
<feature type="chain" id="PRO_5003442483" description="FAR-17a/AIG1-like protein" evidence="6">
    <location>
        <begin position="18"/>
        <end position="192"/>
    </location>
</feature>
<dbReference type="OrthoDB" id="1898221at2759"/>
<dbReference type="GO" id="GO:0012505">
    <property type="term" value="C:endomembrane system"/>
    <property type="evidence" value="ECO:0007669"/>
    <property type="project" value="UniProtKB-SubCell"/>
</dbReference>
<evidence type="ECO:0000313" key="7">
    <source>
        <dbReference type="EMBL" id="EGW35207.1"/>
    </source>
</evidence>
<dbReference type="RefSeq" id="XP_007372619.1">
    <property type="nucleotide sequence ID" value="XM_007372557.1"/>
</dbReference>
<feature type="transmembrane region" description="Helical" evidence="5">
    <location>
        <begin position="34"/>
        <end position="54"/>
    </location>
</feature>
<dbReference type="KEGG" id="spaa:SPAPADRAFT_58407"/>
<dbReference type="eggNOG" id="ENOG502RQ3H">
    <property type="taxonomic scope" value="Eukaryota"/>
</dbReference>
<protein>
    <recommendedName>
        <fullName evidence="9">FAR-17a/AIG1-like protein</fullName>
    </recommendedName>
</protein>
<dbReference type="HOGENOM" id="CLU_1396120_0_0_1"/>
<dbReference type="PANTHER" id="PTHR10989">
    <property type="entry name" value="ANDROGEN-INDUCED PROTEIN 1-RELATED"/>
    <property type="match status" value="1"/>
</dbReference>
<evidence type="ECO:0000256" key="4">
    <source>
        <dbReference type="ARBA" id="ARBA00023136"/>
    </source>
</evidence>
<dbReference type="GO" id="GO:0016020">
    <property type="term" value="C:membrane"/>
    <property type="evidence" value="ECO:0007669"/>
    <property type="project" value="InterPro"/>
</dbReference>
<feature type="transmembrane region" description="Helical" evidence="5">
    <location>
        <begin position="165"/>
        <end position="186"/>
    </location>
</feature>
<dbReference type="InterPro" id="IPR006838">
    <property type="entry name" value="ADTRP_AIG1"/>
</dbReference>
<feature type="transmembrane region" description="Helical" evidence="5">
    <location>
        <begin position="126"/>
        <end position="145"/>
    </location>
</feature>
<accession>G3AG68</accession>
<feature type="signal peptide" evidence="6">
    <location>
        <begin position="1"/>
        <end position="17"/>
    </location>
</feature>
<proteinExistence type="predicted"/>
<evidence type="ECO:0008006" key="9">
    <source>
        <dbReference type="Google" id="ProtNLM"/>
    </source>
</evidence>
<evidence type="ECO:0000256" key="2">
    <source>
        <dbReference type="ARBA" id="ARBA00022692"/>
    </source>
</evidence>
<evidence type="ECO:0000256" key="5">
    <source>
        <dbReference type="SAM" id="Phobius"/>
    </source>
</evidence>
<name>G3AG68_SPAPN</name>
<evidence type="ECO:0000256" key="3">
    <source>
        <dbReference type="ARBA" id="ARBA00022989"/>
    </source>
</evidence>
<organism evidence="8">
    <name type="scientific">Spathaspora passalidarum (strain NRRL Y-27907 / 11-Y1)</name>
    <dbReference type="NCBI Taxonomy" id="619300"/>
    <lineage>
        <taxon>Eukaryota</taxon>
        <taxon>Fungi</taxon>
        <taxon>Dikarya</taxon>
        <taxon>Ascomycota</taxon>
        <taxon>Saccharomycotina</taxon>
        <taxon>Pichiomycetes</taxon>
        <taxon>Debaryomycetaceae</taxon>
        <taxon>Spathaspora</taxon>
    </lineage>
</organism>
<dbReference type="Proteomes" id="UP000000709">
    <property type="component" value="Unassembled WGS sequence"/>
</dbReference>
<keyword evidence="2 5" id="KW-0812">Transmembrane</keyword>
<comment type="subcellular location">
    <subcellularLocation>
        <location evidence="1">Endomembrane system</location>
        <topology evidence="1">Multi-pass membrane protein</topology>
    </subcellularLocation>
</comment>
<reference evidence="7 8" key="1">
    <citation type="journal article" date="2011" name="Proc. Natl. Acad. Sci. U.S.A.">
        <title>Comparative genomics of xylose-fermenting fungi for enhanced biofuel production.</title>
        <authorList>
            <person name="Wohlbach D.J."/>
            <person name="Kuo A."/>
            <person name="Sato T.K."/>
            <person name="Potts K.M."/>
            <person name="Salamov A.A."/>
            <person name="LaButti K.M."/>
            <person name="Sun H."/>
            <person name="Clum A."/>
            <person name="Pangilinan J.L."/>
            <person name="Lindquist E.A."/>
            <person name="Lucas S."/>
            <person name="Lapidus A."/>
            <person name="Jin M."/>
            <person name="Gunawan C."/>
            <person name="Balan V."/>
            <person name="Dale B.E."/>
            <person name="Jeffries T.W."/>
            <person name="Zinkel R."/>
            <person name="Barry K.W."/>
            <person name="Grigoriev I.V."/>
            <person name="Gasch A.P."/>
        </authorList>
    </citation>
    <scope>NUCLEOTIDE SEQUENCE [LARGE SCALE GENOMIC DNA]</scope>
    <source>
        <strain evidence="8">NRRL Y-27907 / 11-Y1</strain>
    </source>
</reference>
<keyword evidence="3 5" id="KW-1133">Transmembrane helix</keyword>
<evidence type="ECO:0000313" key="8">
    <source>
        <dbReference type="Proteomes" id="UP000000709"/>
    </source>
</evidence>
<keyword evidence="8" id="KW-1185">Reference proteome</keyword>
<dbReference type="GeneID" id="18872439"/>
<sequence length="192" mass="21968">MSRKGLVSLIVLGLCVSALYETTNVPLPPELEKGGSFQFLTVLSLVVTIIYITLSQITSSNWNVKYIYPLASNLEFQVTVGYWSLKLLGFKNYERSLWLDIKLHAIPYLYLLVLDSHSRGSVRTSVMITVAFMLVWWTYIESIVYLNRNDGVTSFPYGMLNNRTFIGRFVWFIGFTSLSCLNYVVLGIRNCF</sequence>
<keyword evidence="4 5" id="KW-0472">Membrane</keyword>
<dbReference type="PANTHER" id="PTHR10989:SF16">
    <property type="entry name" value="AT02829P-RELATED"/>
    <property type="match status" value="1"/>
</dbReference>
<evidence type="ECO:0000256" key="6">
    <source>
        <dbReference type="SAM" id="SignalP"/>
    </source>
</evidence>
<evidence type="ECO:0000256" key="1">
    <source>
        <dbReference type="ARBA" id="ARBA00004127"/>
    </source>
</evidence>
<keyword evidence="6" id="KW-0732">Signal</keyword>
<dbReference type="OMA" id="SFERDYW"/>
<gene>
    <name evidence="7" type="ORF">SPAPADRAFT_58407</name>
</gene>
<dbReference type="Pfam" id="PF04750">
    <property type="entry name" value="Far-17a_AIG1"/>
    <property type="match status" value="1"/>
</dbReference>
<dbReference type="AlphaFoldDB" id="G3AG68"/>